<proteinExistence type="predicted"/>
<organism evidence="1 2">
    <name type="scientific">Paramecium primaurelia</name>
    <dbReference type="NCBI Taxonomy" id="5886"/>
    <lineage>
        <taxon>Eukaryota</taxon>
        <taxon>Sar</taxon>
        <taxon>Alveolata</taxon>
        <taxon>Ciliophora</taxon>
        <taxon>Intramacronucleata</taxon>
        <taxon>Oligohymenophorea</taxon>
        <taxon>Peniculida</taxon>
        <taxon>Parameciidae</taxon>
        <taxon>Paramecium</taxon>
    </lineage>
</organism>
<gene>
    <name evidence="1" type="ORF">PPRIM_AZ9-3.1.T0610003</name>
</gene>
<keyword evidence="2" id="KW-1185">Reference proteome</keyword>
<sequence>MLVQKVLMFSLEIKLKFIQGRYELEIFPFFKKIYESSIELDLFIQVNNTKKLSKDFGKTLIQPLDSNEFIVLSNVRIYYYKDSKRIDRFKSDLNEFEGKQMALRKPYQEIQFKFLFFKNIGFEM</sequence>
<dbReference type="EMBL" id="CAJJDM010000062">
    <property type="protein sequence ID" value="CAD8078864.1"/>
    <property type="molecule type" value="Genomic_DNA"/>
</dbReference>
<reference evidence="1" key="1">
    <citation type="submission" date="2021-01" db="EMBL/GenBank/DDBJ databases">
        <authorList>
            <consortium name="Genoscope - CEA"/>
            <person name="William W."/>
        </authorList>
    </citation>
    <scope>NUCLEOTIDE SEQUENCE</scope>
</reference>
<protein>
    <submittedName>
        <fullName evidence="1">Uncharacterized protein</fullName>
    </submittedName>
</protein>
<accession>A0A8S1MVM4</accession>
<evidence type="ECO:0000313" key="2">
    <source>
        <dbReference type="Proteomes" id="UP000688137"/>
    </source>
</evidence>
<evidence type="ECO:0000313" key="1">
    <source>
        <dbReference type="EMBL" id="CAD8078864.1"/>
    </source>
</evidence>
<dbReference type="Proteomes" id="UP000688137">
    <property type="component" value="Unassembled WGS sequence"/>
</dbReference>
<name>A0A8S1MVM4_PARPR</name>
<dbReference type="AlphaFoldDB" id="A0A8S1MVM4"/>
<comment type="caution">
    <text evidence="1">The sequence shown here is derived from an EMBL/GenBank/DDBJ whole genome shotgun (WGS) entry which is preliminary data.</text>
</comment>